<keyword evidence="2" id="KW-1185">Reference proteome</keyword>
<proteinExistence type="predicted"/>
<gene>
    <name evidence="1" type="ORF">CP373A1_03180</name>
</gene>
<dbReference type="AlphaFoldDB" id="A0A1B8RSZ8"/>
<dbReference type="Proteomes" id="UP000092714">
    <property type="component" value="Unassembled WGS sequence"/>
</dbReference>
<dbReference type="EMBL" id="MAPZ01000010">
    <property type="protein sequence ID" value="OBY11939.1"/>
    <property type="molecule type" value="Genomic_DNA"/>
</dbReference>
<reference evidence="1 2" key="1">
    <citation type="submission" date="2016-06" db="EMBL/GenBank/DDBJ databases">
        <authorList>
            <person name="Kjaerup R.B."/>
            <person name="Dalgaard T.S."/>
            <person name="Juul-Madsen H.R."/>
        </authorList>
    </citation>
    <scope>NUCLEOTIDE SEQUENCE [LARGE SCALE GENOMIC DNA]</scope>
    <source>
        <strain evidence="1 2">373-A1</strain>
    </source>
</reference>
<accession>A0A1B8RSZ8</accession>
<name>A0A1B8RSZ8_9CLOT</name>
<evidence type="ECO:0000313" key="2">
    <source>
        <dbReference type="Proteomes" id="UP000092714"/>
    </source>
</evidence>
<comment type="caution">
    <text evidence="1">The sequence shown here is derived from an EMBL/GenBank/DDBJ whole genome shotgun (WGS) entry which is preliminary data.</text>
</comment>
<protein>
    <submittedName>
        <fullName evidence="1">Uncharacterized protein</fullName>
    </submittedName>
</protein>
<organism evidence="1 2">
    <name type="scientific">Clostridium paraputrificum</name>
    <dbReference type="NCBI Taxonomy" id="29363"/>
    <lineage>
        <taxon>Bacteria</taxon>
        <taxon>Bacillati</taxon>
        <taxon>Bacillota</taxon>
        <taxon>Clostridia</taxon>
        <taxon>Eubacteriales</taxon>
        <taxon>Clostridiaceae</taxon>
        <taxon>Clostridium</taxon>
    </lineage>
</organism>
<sequence length="75" mass="8599">MPLLILPSSIAIGDIISYENEQSKTRDGRKVRYTFAGAGYFKRMQELGLYTLNIKEIKNKVTKLNLDNIFNTKLC</sequence>
<evidence type="ECO:0000313" key="1">
    <source>
        <dbReference type="EMBL" id="OBY11939.1"/>
    </source>
</evidence>